<dbReference type="CDD" id="cd01392">
    <property type="entry name" value="HTH_LacI"/>
    <property type="match status" value="1"/>
</dbReference>
<dbReference type="InterPro" id="IPR028082">
    <property type="entry name" value="Peripla_BP_I"/>
</dbReference>
<dbReference type="SUPFAM" id="SSF53822">
    <property type="entry name" value="Periplasmic binding protein-like I"/>
    <property type="match status" value="1"/>
</dbReference>
<dbReference type="SUPFAM" id="SSF47413">
    <property type="entry name" value="lambda repressor-like DNA-binding domains"/>
    <property type="match status" value="1"/>
</dbReference>
<keyword evidence="3" id="KW-0238">DNA-binding</keyword>
<evidence type="ECO:0000256" key="3">
    <source>
        <dbReference type="ARBA" id="ARBA00023125"/>
    </source>
</evidence>
<dbReference type="Pfam" id="PF13377">
    <property type="entry name" value="Peripla_BP_3"/>
    <property type="match status" value="1"/>
</dbReference>
<dbReference type="GO" id="GO:0000976">
    <property type="term" value="F:transcription cis-regulatory region binding"/>
    <property type="evidence" value="ECO:0007669"/>
    <property type="project" value="TreeGrafter"/>
</dbReference>
<dbReference type="Pfam" id="PF00356">
    <property type="entry name" value="LacI"/>
    <property type="match status" value="1"/>
</dbReference>
<dbReference type="SMART" id="SM00354">
    <property type="entry name" value="HTH_LACI"/>
    <property type="match status" value="1"/>
</dbReference>
<sequence>MAGVSIATVSQILNGHEQKFSPYTVEKVYAAKKALRYEPDYLARRMVGKHSRAIGVILPDVTNPFFGTLLKGIESVMYEEAFVVMLCNADFNEEKENKYLETFIRRGVDGFIIASSSISNQTLKETLVDQDLPFIVLDQKKNTGFSDAIETADFEGGVLAGKHFAELGHEKIAVIIPKNAPENVQARLSGIQSIYPDCLVIDSPLTKAGGKQASEKVVASEVTAIFAANDEIALGLYQGLNALCKTVPTDYSIIGYDDQEFNELVVPRLTTIAQPTFELGRQSAKLLLKRIAHPDLPYTNIVLPVSIVERDSTARYLR</sequence>
<accession>S0KAX2</accession>
<dbReference type="InterPro" id="IPR010982">
    <property type="entry name" value="Lambda_DNA-bd_dom_sf"/>
</dbReference>
<dbReference type="AlphaFoldDB" id="S0KAX2"/>
<feature type="domain" description="HTH lacI-type" evidence="5">
    <location>
        <begin position="1"/>
        <end position="48"/>
    </location>
</feature>
<reference evidence="6 7" key="1">
    <citation type="submission" date="2013-03" db="EMBL/GenBank/DDBJ databases">
        <title>The Genome Sequence of Enterococcus columbae ATCC_51263 (PacBio/Illumina hybrid assembly).</title>
        <authorList>
            <consortium name="The Broad Institute Genomics Platform"/>
            <consortium name="The Broad Institute Genome Sequencing Center for Infectious Disease"/>
            <person name="Earl A."/>
            <person name="Russ C."/>
            <person name="Gilmore M."/>
            <person name="Surin D."/>
            <person name="Walker B."/>
            <person name="Young S."/>
            <person name="Zeng Q."/>
            <person name="Gargeya S."/>
            <person name="Fitzgerald M."/>
            <person name="Haas B."/>
            <person name="Abouelleil A."/>
            <person name="Allen A.W."/>
            <person name="Alvarado L."/>
            <person name="Arachchi H.M."/>
            <person name="Berlin A.M."/>
            <person name="Chapman S.B."/>
            <person name="Gainer-Dewar J."/>
            <person name="Goldberg J."/>
            <person name="Griggs A."/>
            <person name="Gujja S."/>
            <person name="Hansen M."/>
            <person name="Howarth C."/>
            <person name="Imamovic A."/>
            <person name="Ireland A."/>
            <person name="Larimer J."/>
            <person name="McCowan C."/>
            <person name="Murphy C."/>
            <person name="Pearson M."/>
            <person name="Poon T.W."/>
            <person name="Priest M."/>
            <person name="Roberts A."/>
            <person name="Saif S."/>
            <person name="Shea T."/>
            <person name="Sisk P."/>
            <person name="Sykes S."/>
            <person name="Wortman J."/>
            <person name="Nusbaum C."/>
            <person name="Birren B."/>
        </authorList>
    </citation>
    <scope>NUCLEOTIDE SEQUENCE [LARGE SCALE GENOMIC DNA]</scope>
    <source>
        <strain evidence="6 7">ATCC 51263</strain>
    </source>
</reference>
<proteinExistence type="predicted"/>
<organism evidence="6 7">
    <name type="scientific">Enterococcus columbae DSM 7374 = ATCC 51263</name>
    <dbReference type="NCBI Taxonomy" id="1121865"/>
    <lineage>
        <taxon>Bacteria</taxon>
        <taxon>Bacillati</taxon>
        <taxon>Bacillota</taxon>
        <taxon>Bacilli</taxon>
        <taxon>Lactobacillales</taxon>
        <taxon>Enterococcaceae</taxon>
        <taxon>Enterococcus</taxon>
    </lineage>
</organism>
<evidence type="ECO:0000256" key="4">
    <source>
        <dbReference type="ARBA" id="ARBA00023163"/>
    </source>
</evidence>
<evidence type="ECO:0000256" key="1">
    <source>
        <dbReference type="ARBA" id="ARBA00022491"/>
    </source>
</evidence>
<evidence type="ECO:0000313" key="6">
    <source>
        <dbReference type="EMBL" id="EOW80676.1"/>
    </source>
</evidence>
<keyword evidence="4" id="KW-0804">Transcription</keyword>
<evidence type="ECO:0000256" key="2">
    <source>
        <dbReference type="ARBA" id="ARBA00023015"/>
    </source>
</evidence>
<comment type="caution">
    <text evidence="6">The sequence shown here is derived from an EMBL/GenBank/DDBJ whole genome shotgun (WGS) entry which is preliminary data.</text>
</comment>
<evidence type="ECO:0000259" key="5">
    <source>
        <dbReference type="PROSITE" id="PS50932"/>
    </source>
</evidence>
<keyword evidence="1" id="KW-0678">Repressor</keyword>
<dbReference type="PANTHER" id="PTHR30146:SF148">
    <property type="entry name" value="HTH-TYPE TRANSCRIPTIONAL REPRESSOR PURR-RELATED"/>
    <property type="match status" value="1"/>
</dbReference>
<dbReference type="InterPro" id="IPR046335">
    <property type="entry name" value="LacI/GalR-like_sensor"/>
</dbReference>
<keyword evidence="7" id="KW-1185">Reference proteome</keyword>
<dbReference type="STRING" id="1121865.OMW_01235"/>
<protein>
    <recommendedName>
        <fullName evidence="5">HTH lacI-type domain-containing protein</fullName>
    </recommendedName>
</protein>
<evidence type="ECO:0000313" key="7">
    <source>
        <dbReference type="Proteomes" id="UP000014113"/>
    </source>
</evidence>
<gene>
    <name evidence="6" type="ORF">I568_01854</name>
</gene>
<dbReference type="NCBIfam" id="NF047341">
    <property type="entry name" value="lactose_RbsR"/>
    <property type="match status" value="1"/>
</dbReference>
<dbReference type="EMBL" id="ASWJ01000008">
    <property type="protein sequence ID" value="EOW80676.1"/>
    <property type="molecule type" value="Genomic_DNA"/>
</dbReference>
<dbReference type="InterPro" id="IPR000843">
    <property type="entry name" value="HTH_LacI"/>
</dbReference>
<dbReference type="PROSITE" id="PS50932">
    <property type="entry name" value="HTH_LACI_2"/>
    <property type="match status" value="1"/>
</dbReference>
<dbReference type="OrthoDB" id="9775106at2"/>
<dbReference type="eggNOG" id="COG1609">
    <property type="taxonomic scope" value="Bacteria"/>
</dbReference>
<keyword evidence="2" id="KW-0805">Transcription regulation</keyword>
<dbReference type="PATRIC" id="fig|1121865.3.peg.1206"/>
<name>S0KAX2_9ENTE</name>
<dbReference type="Proteomes" id="UP000014113">
    <property type="component" value="Unassembled WGS sequence"/>
</dbReference>
<dbReference type="Gene3D" id="3.40.50.2300">
    <property type="match status" value="2"/>
</dbReference>
<dbReference type="Gene3D" id="1.10.260.40">
    <property type="entry name" value="lambda repressor-like DNA-binding domains"/>
    <property type="match status" value="1"/>
</dbReference>
<dbReference type="GO" id="GO:0003700">
    <property type="term" value="F:DNA-binding transcription factor activity"/>
    <property type="evidence" value="ECO:0007669"/>
    <property type="project" value="TreeGrafter"/>
</dbReference>
<dbReference type="PANTHER" id="PTHR30146">
    <property type="entry name" value="LACI-RELATED TRANSCRIPTIONAL REPRESSOR"/>
    <property type="match status" value="1"/>
</dbReference>